<evidence type="ECO:0000313" key="8">
    <source>
        <dbReference type="Proteomes" id="UP000323565"/>
    </source>
</evidence>
<evidence type="ECO:0000256" key="2">
    <source>
        <dbReference type="ARBA" id="ARBA00022598"/>
    </source>
</evidence>
<dbReference type="PROSITE" id="PS00455">
    <property type="entry name" value="AMP_BINDING"/>
    <property type="match status" value="1"/>
</dbReference>
<proteinExistence type="inferred from homology"/>
<evidence type="ECO:0000256" key="1">
    <source>
        <dbReference type="ARBA" id="ARBA00006432"/>
    </source>
</evidence>
<dbReference type="InterPro" id="IPR020845">
    <property type="entry name" value="AMP-binding_CS"/>
</dbReference>
<dbReference type="Proteomes" id="UP000323565">
    <property type="component" value="Chromosome"/>
</dbReference>
<dbReference type="Gene3D" id="3.40.50.12780">
    <property type="entry name" value="N-terminal domain of ligase-like"/>
    <property type="match status" value="1"/>
</dbReference>
<feature type="domain" description="AMP-binding enzyme C-terminal" evidence="6">
    <location>
        <begin position="470"/>
        <end position="544"/>
    </location>
</feature>
<dbReference type="InterPro" id="IPR025110">
    <property type="entry name" value="AMP-bd_C"/>
</dbReference>
<organism evidence="7 8">
    <name type="scientific">Dermacoccus abyssi</name>
    <dbReference type="NCBI Taxonomy" id="322596"/>
    <lineage>
        <taxon>Bacteria</taxon>
        <taxon>Bacillati</taxon>
        <taxon>Actinomycetota</taxon>
        <taxon>Actinomycetes</taxon>
        <taxon>Micrococcales</taxon>
        <taxon>Dermacoccaceae</taxon>
        <taxon>Dermacoccus</taxon>
    </lineage>
</organism>
<evidence type="ECO:0000256" key="3">
    <source>
        <dbReference type="ARBA" id="ARBA00022741"/>
    </source>
</evidence>
<feature type="domain" description="AMP-dependent synthetase/ligase" evidence="5">
    <location>
        <begin position="51"/>
        <end position="387"/>
    </location>
</feature>
<evidence type="ECO:0000259" key="6">
    <source>
        <dbReference type="Pfam" id="PF13193"/>
    </source>
</evidence>
<keyword evidence="8" id="KW-1185">Reference proteome</keyword>
<keyword evidence="2" id="KW-0436">Ligase</keyword>
<dbReference type="SUPFAM" id="SSF56801">
    <property type="entry name" value="Acetyl-CoA synthetase-like"/>
    <property type="match status" value="1"/>
</dbReference>
<dbReference type="Pfam" id="PF13193">
    <property type="entry name" value="AMP-binding_C"/>
    <property type="match status" value="1"/>
</dbReference>
<dbReference type="Gene3D" id="3.30.300.30">
    <property type="match status" value="1"/>
</dbReference>
<dbReference type="InterPro" id="IPR000873">
    <property type="entry name" value="AMP-dep_synth/lig_dom"/>
</dbReference>
<gene>
    <name evidence="7" type="ORF">FV141_12775</name>
</gene>
<evidence type="ECO:0000256" key="4">
    <source>
        <dbReference type="ARBA" id="ARBA00022840"/>
    </source>
</evidence>
<accession>A0ABX5ZDC0</accession>
<dbReference type="InterPro" id="IPR045851">
    <property type="entry name" value="AMP-bd_C_sf"/>
</dbReference>
<keyword evidence="3" id="KW-0547">Nucleotide-binding</keyword>
<dbReference type="EMBL" id="CP043031">
    <property type="protein sequence ID" value="QEH94741.1"/>
    <property type="molecule type" value="Genomic_DNA"/>
</dbReference>
<sequence>MCVSTRRRVTVLDMARGMARMTPELGQVARNAPGLLVRRPTTKSSIGAVFQDLAGKQPERTFVIADEGRLTYGEANERVNRYASVLRDAGVKRGDVVGLLSHNSIEMLLVMLATVKLGAVSGLLNYNQREDVLDHSLGILDARVVVLEESLRESLETAPSAGQQNVMTLDEMRAAADAAPAPAAHNPSECAETRGHEKAYYIFTSGTTGMPKASIMSHHRWLKSYSGLGGLGVRLRPDDMLYCCLPLYHNNAVTVALGAVLNGGASMAIAGKFSVSNFWDDIVRFDASSFVYIGELCRYLLGQPERPSERQHRVRVIVGNGLRTDIWREFQERFGIERIAEFYGASECNIAFINAYNLDETAGTCPLPHKVVRYDPDTGDALRNAKGRLEQVKTGEAGLLLAKVTSGQPFDGYTDEGETEKKLLRDGFRKGDCWFVTGDLVGRQGFQHVAFVDRLGDTFRWKGENVATTEVEAALERLPQVQDCVVYGVEVPGSDGRAGMAAVVLREDFDSSDVAGRLAEMLPKYAVPLFVREVESLEQTSTFKSRKVELRDAGYAGAGDDRVWVLTKEGYVPFYEGYPEDVAGARQP</sequence>
<dbReference type="PANTHER" id="PTHR43107">
    <property type="entry name" value="LONG-CHAIN FATTY ACID TRANSPORT PROTEIN"/>
    <property type="match status" value="1"/>
</dbReference>
<reference evidence="7 8" key="1">
    <citation type="submission" date="2019-08" db="EMBL/GenBank/DDBJ databases">
        <title>Dermacoccus abyssi strain HZAU 226, whole genome Nanopore sequencing project.</title>
        <authorList>
            <person name="Guo A."/>
            <person name="Zhang X."/>
            <person name="Ruan Y."/>
            <person name="Liu W."/>
            <person name="Chen Q."/>
            <person name="Gu L."/>
        </authorList>
    </citation>
    <scope>NUCLEOTIDE SEQUENCE [LARGE SCALE GENOMIC DNA]</scope>
    <source>
        <strain evidence="7 8">HZAU 226</strain>
    </source>
</reference>
<name>A0ABX5ZDC0_9MICO</name>
<evidence type="ECO:0000313" key="7">
    <source>
        <dbReference type="EMBL" id="QEH94741.1"/>
    </source>
</evidence>
<protein>
    <submittedName>
        <fullName evidence="7">Long-chain-acyl-CoA synthetase</fullName>
    </submittedName>
</protein>
<dbReference type="PANTHER" id="PTHR43107:SF15">
    <property type="entry name" value="FATTY ACID TRANSPORT PROTEIN 3, ISOFORM A"/>
    <property type="match status" value="1"/>
</dbReference>
<comment type="similarity">
    <text evidence="1">Belongs to the ATP-dependent AMP-binding enzyme family.</text>
</comment>
<evidence type="ECO:0000259" key="5">
    <source>
        <dbReference type="Pfam" id="PF00501"/>
    </source>
</evidence>
<dbReference type="InterPro" id="IPR042099">
    <property type="entry name" value="ANL_N_sf"/>
</dbReference>
<dbReference type="Pfam" id="PF00501">
    <property type="entry name" value="AMP-binding"/>
    <property type="match status" value="1"/>
</dbReference>
<dbReference type="NCBIfam" id="NF006134">
    <property type="entry name" value="PRK08279.1"/>
    <property type="match status" value="1"/>
</dbReference>
<keyword evidence="4" id="KW-0067">ATP-binding</keyword>